<feature type="compositionally biased region" description="Basic and acidic residues" evidence="2">
    <location>
        <begin position="55"/>
        <end position="78"/>
    </location>
</feature>
<proteinExistence type="predicted"/>
<feature type="region of interest" description="Disordered" evidence="2">
    <location>
        <begin position="178"/>
        <end position="261"/>
    </location>
</feature>
<name>A0A0V1PZ53_9ASCO</name>
<dbReference type="InterPro" id="IPR021750">
    <property type="entry name" value="Sid4-like"/>
</dbReference>
<feature type="region of interest" description="Disordered" evidence="2">
    <location>
        <begin position="312"/>
        <end position="336"/>
    </location>
</feature>
<sequence length="632" mass="72005">MTYDELSQAISESYLHLSNDDTNDFTGTSNESRDITVENGYDTSTLMRLARAIDEQQHRAERSGIRTEQENESPEIKKFKNRANGGGQGAPGLQGRSFISSHSTPLVSKQSSSSMRQVRNRNSSLSDVEETKDNSSIIERNGKTDKDAAMSELRHMIESLSLEELEEFKKPIETLITKTRQQESKSPHQSHRQYHSKNNSDMYVTPKRSYINALSSDSGSSGDDDDDRLSLTHTNTNGSFLCKKGSRISHNGPISDKPNLKMYMNSSYEERVKLPSHEQHKNSTHIKHPHHANNERIPSVDEIENELDSAITTPPHSQEYANAKNESYDPQSMNKSILANSDHSDIEYSLNDTSYIPRRSINKQRPRHHQDAETISKMKINDSQNERLQLEVEQLKKQNLNLQIKLNELEIKLSEREPNAIDNDETSSHDNSFVFNDTANQDSHEKIDELTAANNQLNLQLANSKSHTNELSNEIRYLKNKLTTHNNAENLTLKISELESQVKSLQGQIGNTNNLITQDSILNDYKQFYTKLQLNQVDKLTKIEMSNLIKNLMLSLLITDFEHLPMVSSKIGKFFKIISLFMDQLHSMVYDDSSTAVRPSHYLKNHEYGMTELQSCLDGMLETLLHPTRLPT</sequence>
<evidence type="ECO:0000256" key="2">
    <source>
        <dbReference type="SAM" id="MobiDB-lite"/>
    </source>
</evidence>
<feature type="region of interest" description="Disordered" evidence="2">
    <location>
        <begin position="55"/>
        <end position="146"/>
    </location>
</feature>
<dbReference type="RefSeq" id="XP_015467635.1">
    <property type="nucleotide sequence ID" value="XM_015611508.1"/>
</dbReference>
<comment type="caution">
    <text evidence="3">The sequence shown here is derived from an EMBL/GenBank/DDBJ whole genome shotgun (WGS) entry which is preliminary data.</text>
</comment>
<accession>A0A0V1PZ53</accession>
<protein>
    <submittedName>
        <fullName evidence="3">Uncharacterized protein</fullName>
    </submittedName>
</protein>
<feature type="compositionally biased region" description="Polar residues" evidence="2">
    <location>
        <begin position="97"/>
        <end position="126"/>
    </location>
</feature>
<dbReference type="Pfam" id="PF11778">
    <property type="entry name" value="SID"/>
    <property type="match status" value="1"/>
</dbReference>
<feature type="coiled-coil region" evidence="1">
    <location>
        <begin position="378"/>
        <end position="515"/>
    </location>
</feature>
<reference evidence="3 4" key="1">
    <citation type="submission" date="2015-11" db="EMBL/GenBank/DDBJ databases">
        <title>The genome of Debaryomyces fabryi.</title>
        <authorList>
            <person name="Tafer H."/>
            <person name="Lopandic K."/>
        </authorList>
    </citation>
    <scope>NUCLEOTIDE SEQUENCE [LARGE SCALE GENOMIC DNA]</scope>
    <source>
        <strain evidence="3 4">CBS 789</strain>
    </source>
</reference>
<dbReference type="GeneID" id="26839687"/>
<dbReference type="EMBL" id="LMYN01000050">
    <property type="protein sequence ID" value="KSA01533.1"/>
    <property type="molecule type" value="Genomic_DNA"/>
</dbReference>
<evidence type="ECO:0000256" key="1">
    <source>
        <dbReference type="SAM" id="Coils"/>
    </source>
</evidence>
<dbReference type="OrthoDB" id="4021329at2759"/>
<keyword evidence="1" id="KW-0175">Coiled coil</keyword>
<organism evidence="3 4">
    <name type="scientific">Debaryomyces fabryi</name>
    <dbReference type="NCBI Taxonomy" id="58627"/>
    <lineage>
        <taxon>Eukaryota</taxon>
        <taxon>Fungi</taxon>
        <taxon>Dikarya</taxon>
        <taxon>Ascomycota</taxon>
        <taxon>Saccharomycotina</taxon>
        <taxon>Pichiomycetes</taxon>
        <taxon>Debaryomycetaceae</taxon>
        <taxon>Debaryomyces</taxon>
    </lineage>
</organism>
<feature type="region of interest" description="Disordered" evidence="2">
    <location>
        <begin position="275"/>
        <end position="295"/>
    </location>
</feature>
<evidence type="ECO:0000313" key="3">
    <source>
        <dbReference type="EMBL" id="KSA01533.1"/>
    </source>
</evidence>
<feature type="compositionally biased region" description="Basic residues" evidence="2">
    <location>
        <begin position="282"/>
        <end position="291"/>
    </location>
</feature>
<dbReference type="AlphaFoldDB" id="A0A0V1PZ53"/>
<gene>
    <name evidence="3" type="ORF">AC631_02678</name>
</gene>
<dbReference type="Proteomes" id="UP000054251">
    <property type="component" value="Unassembled WGS sequence"/>
</dbReference>
<keyword evidence="4" id="KW-1185">Reference proteome</keyword>
<evidence type="ECO:0000313" key="4">
    <source>
        <dbReference type="Proteomes" id="UP000054251"/>
    </source>
</evidence>